<evidence type="ECO:0000313" key="3">
    <source>
        <dbReference type="Proteomes" id="UP000199397"/>
    </source>
</evidence>
<keyword evidence="1" id="KW-0812">Transmembrane</keyword>
<name>A0A1H4BFL3_9GAMM</name>
<feature type="transmembrane region" description="Helical" evidence="1">
    <location>
        <begin position="147"/>
        <end position="168"/>
    </location>
</feature>
<keyword evidence="1" id="KW-1133">Transmembrane helix</keyword>
<sequence length="253" mass="27522">MSAIWVIANTEFRRMFLSPLAWSILAVVQFILAWMFLLGVNEYSLQTQSMAVGAEDVAGISEAMIPFLFSTAASIMLVVTPLITMRLFAEERMNQTLTLLTSAPLSNTQIVLGKYLSVLGFVLLFVGLVALMPVSLAFTTSLDWGQLAAAVLGLVLLLAAFSAVGLFLSSLARQPVIAAVTTFGFLLLLDVLYQSGNAQGSASELFVYLSAFGHFLSFAKGMFDSSDLVYYLLFIVGFLILTIRKLDNDRLQG</sequence>
<feature type="transmembrane region" description="Helical" evidence="1">
    <location>
        <begin position="20"/>
        <end position="40"/>
    </location>
</feature>
<evidence type="ECO:0000256" key="1">
    <source>
        <dbReference type="SAM" id="Phobius"/>
    </source>
</evidence>
<dbReference type="GO" id="GO:0005886">
    <property type="term" value="C:plasma membrane"/>
    <property type="evidence" value="ECO:0007669"/>
    <property type="project" value="UniProtKB-SubCell"/>
</dbReference>
<dbReference type="EMBL" id="FNQP01000008">
    <property type="protein sequence ID" value="SEA46886.1"/>
    <property type="molecule type" value="Genomic_DNA"/>
</dbReference>
<dbReference type="GO" id="GO:0140359">
    <property type="term" value="F:ABC-type transporter activity"/>
    <property type="evidence" value="ECO:0007669"/>
    <property type="project" value="InterPro"/>
</dbReference>
<feature type="transmembrane region" description="Helical" evidence="1">
    <location>
        <begin position="174"/>
        <end position="193"/>
    </location>
</feature>
<proteinExistence type="predicted"/>
<feature type="transmembrane region" description="Helical" evidence="1">
    <location>
        <begin position="67"/>
        <end position="89"/>
    </location>
</feature>
<dbReference type="Proteomes" id="UP000199397">
    <property type="component" value="Unassembled WGS sequence"/>
</dbReference>
<accession>A0A1H4BFL3</accession>
<dbReference type="Pfam" id="PF12679">
    <property type="entry name" value="ABC2_membrane_2"/>
    <property type="match status" value="1"/>
</dbReference>
<dbReference type="PANTHER" id="PTHR43471">
    <property type="entry name" value="ABC TRANSPORTER PERMEASE"/>
    <property type="match status" value="1"/>
</dbReference>
<keyword evidence="3" id="KW-1185">Reference proteome</keyword>
<reference evidence="2 3" key="1">
    <citation type="submission" date="2016-10" db="EMBL/GenBank/DDBJ databases">
        <authorList>
            <person name="de Groot N.N."/>
        </authorList>
    </citation>
    <scope>NUCLEOTIDE SEQUENCE [LARGE SCALE GENOMIC DNA]</scope>
    <source>
        <strain evidence="2 3">DSM 21228</strain>
    </source>
</reference>
<organism evidence="2 3">
    <name type="scientific">Thiothrix caldifontis</name>
    <dbReference type="NCBI Taxonomy" id="525918"/>
    <lineage>
        <taxon>Bacteria</taxon>
        <taxon>Pseudomonadati</taxon>
        <taxon>Pseudomonadota</taxon>
        <taxon>Gammaproteobacteria</taxon>
        <taxon>Thiotrichales</taxon>
        <taxon>Thiotrichaceae</taxon>
        <taxon>Thiothrix</taxon>
    </lineage>
</organism>
<dbReference type="STRING" id="525918.SAMN05660964_01644"/>
<dbReference type="RefSeq" id="WP_093067252.1">
    <property type="nucleotide sequence ID" value="NZ_FNQP01000008.1"/>
</dbReference>
<feature type="transmembrane region" description="Helical" evidence="1">
    <location>
        <begin position="229"/>
        <end position="246"/>
    </location>
</feature>
<keyword evidence="1" id="KW-0472">Membrane</keyword>
<dbReference type="AlphaFoldDB" id="A0A1H4BFL3"/>
<protein>
    <submittedName>
        <fullName evidence="2">ABC-2 type transport system permease protein</fullName>
    </submittedName>
</protein>
<gene>
    <name evidence="2" type="ORF">SAMN05660964_01644</name>
</gene>
<dbReference type="OrthoDB" id="9794512at2"/>
<evidence type="ECO:0000313" key="2">
    <source>
        <dbReference type="EMBL" id="SEA46886.1"/>
    </source>
</evidence>
<feature type="transmembrane region" description="Helical" evidence="1">
    <location>
        <begin position="115"/>
        <end position="138"/>
    </location>
</feature>